<name>A0A1L9S4J7_9EURO</name>
<dbReference type="OrthoDB" id="429143at2759"/>
<dbReference type="PANTHER" id="PTHR13847">
    <property type="entry name" value="SARCOSINE DEHYDROGENASE-RELATED"/>
    <property type="match status" value="1"/>
</dbReference>
<dbReference type="RefSeq" id="XP_022576600.1">
    <property type="nucleotide sequence ID" value="XM_022730194.1"/>
</dbReference>
<dbReference type="Pfam" id="PF01266">
    <property type="entry name" value="DAO"/>
    <property type="match status" value="1"/>
</dbReference>
<dbReference type="InterPro" id="IPR036188">
    <property type="entry name" value="FAD/NAD-bd_sf"/>
</dbReference>
<organism evidence="2 3">
    <name type="scientific">Penicilliopsis zonata CBS 506.65</name>
    <dbReference type="NCBI Taxonomy" id="1073090"/>
    <lineage>
        <taxon>Eukaryota</taxon>
        <taxon>Fungi</taxon>
        <taxon>Dikarya</taxon>
        <taxon>Ascomycota</taxon>
        <taxon>Pezizomycotina</taxon>
        <taxon>Eurotiomycetes</taxon>
        <taxon>Eurotiomycetidae</taxon>
        <taxon>Eurotiales</taxon>
        <taxon>Aspergillaceae</taxon>
        <taxon>Penicilliopsis</taxon>
    </lineage>
</organism>
<evidence type="ECO:0000313" key="2">
    <source>
        <dbReference type="EMBL" id="OJJ42090.1"/>
    </source>
</evidence>
<gene>
    <name evidence="2" type="ORF">ASPZODRAFT_77757</name>
</gene>
<accession>A0A1L9S4J7</accession>
<dbReference type="Gene3D" id="3.50.50.60">
    <property type="entry name" value="FAD/NAD(P)-binding domain"/>
    <property type="match status" value="1"/>
</dbReference>
<reference evidence="3" key="1">
    <citation type="journal article" date="2017" name="Genome Biol.">
        <title>Comparative genomics reveals high biological diversity and specific adaptations in the industrially and medically important fungal genus Aspergillus.</title>
        <authorList>
            <person name="de Vries R.P."/>
            <person name="Riley R."/>
            <person name="Wiebenga A."/>
            <person name="Aguilar-Osorio G."/>
            <person name="Amillis S."/>
            <person name="Uchima C.A."/>
            <person name="Anderluh G."/>
            <person name="Asadollahi M."/>
            <person name="Askin M."/>
            <person name="Barry K."/>
            <person name="Battaglia E."/>
            <person name="Bayram O."/>
            <person name="Benocci T."/>
            <person name="Braus-Stromeyer S.A."/>
            <person name="Caldana C."/>
            <person name="Canovas D."/>
            <person name="Cerqueira G.C."/>
            <person name="Chen F."/>
            <person name="Chen W."/>
            <person name="Choi C."/>
            <person name="Clum A."/>
            <person name="Dos Santos R.A."/>
            <person name="Damasio A.R."/>
            <person name="Diallinas G."/>
            <person name="Emri T."/>
            <person name="Fekete E."/>
            <person name="Flipphi M."/>
            <person name="Freyberg S."/>
            <person name="Gallo A."/>
            <person name="Gournas C."/>
            <person name="Habgood R."/>
            <person name="Hainaut M."/>
            <person name="Harispe M.L."/>
            <person name="Henrissat B."/>
            <person name="Hilden K.S."/>
            <person name="Hope R."/>
            <person name="Hossain A."/>
            <person name="Karabika E."/>
            <person name="Karaffa L."/>
            <person name="Karanyi Z."/>
            <person name="Krasevec N."/>
            <person name="Kuo A."/>
            <person name="Kusch H."/>
            <person name="LaButti K."/>
            <person name="Lagendijk E.L."/>
            <person name="Lapidus A."/>
            <person name="Levasseur A."/>
            <person name="Lindquist E."/>
            <person name="Lipzen A."/>
            <person name="Logrieco A.F."/>
            <person name="MacCabe A."/>
            <person name="Maekelae M.R."/>
            <person name="Malavazi I."/>
            <person name="Melin P."/>
            <person name="Meyer V."/>
            <person name="Mielnichuk N."/>
            <person name="Miskei M."/>
            <person name="Molnar A.P."/>
            <person name="Mule G."/>
            <person name="Ngan C.Y."/>
            <person name="Orejas M."/>
            <person name="Orosz E."/>
            <person name="Ouedraogo J.P."/>
            <person name="Overkamp K.M."/>
            <person name="Park H.-S."/>
            <person name="Perrone G."/>
            <person name="Piumi F."/>
            <person name="Punt P.J."/>
            <person name="Ram A.F."/>
            <person name="Ramon A."/>
            <person name="Rauscher S."/>
            <person name="Record E."/>
            <person name="Riano-Pachon D.M."/>
            <person name="Robert V."/>
            <person name="Roehrig J."/>
            <person name="Ruller R."/>
            <person name="Salamov A."/>
            <person name="Salih N.S."/>
            <person name="Samson R.A."/>
            <person name="Sandor E."/>
            <person name="Sanguinetti M."/>
            <person name="Schuetze T."/>
            <person name="Sepcic K."/>
            <person name="Shelest E."/>
            <person name="Sherlock G."/>
            <person name="Sophianopoulou V."/>
            <person name="Squina F.M."/>
            <person name="Sun H."/>
            <person name="Susca A."/>
            <person name="Todd R.B."/>
            <person name="Tsang A."/>
            <person name="Unkles S.E."/>
            <person name="van de Wiele N."/>
            <person name="van Rossen-Uffink D."/>
            <person name="Oliveira J.V."/>
            <person name="Vesth T.C."/>
            <person name="Visser J."/>
            <person name="Yu J.-H."/>
            <person name="Zhou M."/>
            <person name="Andersen M.R."/>
            <person name="Archer D.B."/>
            <person name="Baker S.E."/>
            <person name="Benoit I."/>
            <person name="Brakhage A.A."/>
            <person name="Braus G.H."/>
            <person name="Fischer R."/>
            <person name="Frisvad J.C."/>
            <person name="Goldman G.H."/>
            <person name="Houbraken J."/>
            <person name="Oakley B."/>
            <person name="Pocsi I."/>
            <person name="Scazzocchio C."/>
            <person name="Seiboth B."/>
            <person name="vanKuyk P.A."/>
            <person name="Wortman J."/>
            <person name="Dyer P.S."/>
            <person name="Grigoriev I.V."/>
        </authorList>
    </citation>
    <scope>NUCLEOTIDE SEQUENCE [LARGE SCALE GENOMIC DNA]</scope>
    <source>
        <strain evidence="3">CBS 506.65</strain>
    </source>
</reference>
<dbReference type="SUPFAM" id="SSF51905">
    <property type="entry name" value="FAD/NAD(P)-binding domain"/>
    <property type="match status" value="1"/>
</dbReference>
<dbReference type="GeneID" id="34616658"/>
<sequence>MSLPHPQGMSSFWRKDPLPLDNHRSTPHLPAESDLVIVGGGYSAGALVTHILAEYPDHPSILVLEARQLCSGATGRNGGHLKPDPYSHAGALANEHGLAAGQEVAAFENANLVAVKKYIEQENVDCDLVVTRGCDVHFKEEQVAQAKKALQMMNSGDAFQTCKNVEQVSGVKNARGCVTFTAGHLWPSKLIHHMFRQAIAQGVNVQTHTSVQSLTRLPDGRWSLLTSRGTVIARQVVMATNAYTAALLPEYHEQIIPYRAVSCRIVTPGKAPLLTNTYSLRFTDWDFDYLIPRPDGSIIVGGARSAYCQKKDAWYGNADDSGVIEETRRYFDGYMQRHFIGWEESNAHVDDIWTGIMGYSRDKLPRIGPIPHRDGLFIMAGWTGHGMPQIFLAAKGMAEMVVGGKPYSQTGLPRLFEETPDRMKAPNKVLEGWSKAKL</sequence>
<dbReference type="PANTHER" id="PTHR13847:SF279">
    <property type="entry name" value="FAD DEPENDENT OXIDOREDUCTASE DOMAIN-CONTAINING PROTEIN-RELATED"/>
    <property type="match status" value="1"/>
</dbReference>
<dbReference type="GO" id="GO:0005737">
    <property type="term" value="C:cytoplasm"/>
    <property type="evidence" value="ECO:0007669"/>
    <property type="project" value="TreeGrafter"/>
</dbReference>
<dbReference type="Proteomes" id="UP000184188">
    <property type="component" value="Unassembled WGS sequence"/>
</dbReference>
<dbReference type="STRING" id="1073090.A0A1L9S4J7"/>
<dbReference type="InterPro" id="IPR006076">
    <property type="entry name" value="FAD-dep_OxRdtase"/>
</dbReference>
<evidence type="ECO:0000259" key="1">
    <source>
        <dbReference type="Pfam" id="PF01266"/>
    </source>
</evidence>
<dbReference type="EMBL" id="KV878370">
    <property type="protein sequence ID" value="OJJ42090.1"/>
    <property type="molecule type" value="Genomic_DNA"/>
</dbReference>
<protein>
    <recommendedName>
        <fullName evidence="1">FAD dependent oxidoreductase domain-containing protein</fullName>
    </recommendedName>
</protein>
<proteinExistence type="predicted"/>
<dbReference type="VEuPathDB" id="FungiDB:ASPZODRAFT_77757"/>
<dbReference type="AlphaFoldDB" id="A0A1L9S4J7"/>
<feature type="domain" description="FAD dependent oxidoreductase" evidence="1">
    <location>
        <begin position="34"/>
        <end position="400"/>
    </location>
</feature>
<keyword evidence="3" id="KW-1185">Reference proteome</keyword>
<evidence type="ECO:0000313" key="3">
    <source>
        <dbReference type="Proteomes" id="UP000184188"/>
    </source>
</evidence>
<dbReference type="Gene3D" id="3.30.9.10">
    <property type="entry name" value="D-Amino Acid Oxidase, subunit A, domain 2"/>
    <property type="match status" value="1"/>
</dbReference>